<protein>
    <submittedName>
        <fullName evidence="1">Uncharacterized protein</fullName>
    </submittedName>
</protein>
<name>A0A438H9U8_VITVI</name>
<dbReference type="EMBL" id="QGNW01000256">
    <property type="protein sequence ID" value="RVW81137.1"/>
    <property type="molecule type" value="Genomic_DNA"/>
</dbReference>
<sequence>MLQVPHKEVLPIIKTDVLPSNKAFNTLAYFSRFLGFPIKGFKEEIWCLLRKMEAKIGYGASNTGLKKNKSPISWFERDLQRLNCSVNYGAFVKVAYAICLLETKVQEMSLQMVKVWEFVGFWTREQWKLMELQGAFWSFGTIGFLELLYMECRGFSISCHFRNCKDGFVWMFTCVYEPILRGEREVFWEELIAIRGL</sequence>
<proteinExistence type="predicted"/>
<accession>A0A438H9U8</accession>
<dbReference type="AlphaFoldDB" id="A0A438H9U8"/>
<gene>
    <name evidence="1" type="ORF">CK203_044729</name>
</gene>
<dbReference type="Proteomes" id="UP000288805">
    <property type="component" value="Unassembled WGS sequence"/>
</dbReference>
<reference evidence="1 2" key="1">
    <citation type="journal article" date="2018" name="PLoS Genet.">
        <title>Population sequencing reveals clonal diversity and ancestral inbreeding in the grapevine cultivar Chardonnay.</title>
        <authorList>
            <person name="Roach M.J."/>
            <person name="Johnson D.L."/>
            <person name="Bohlmann J."/>
            <person name="van Vuuren H.J."/>
            <person name="Jones S.J."/>
            <person name="Pretorius I.S."/>
            <person name="Schmidt S.A."/>
            <person name="Borneman A.R."/>
        </authorList>
    </citation>
    <scope>NUCLEOTIDE SEQUENCE [LARGE SCALE GENOMIC DNA]</scope>
    <source>
        <strain evidence="2">cv. Chardonnay</strain>
        <tissue evidence="1">Leaf</tissue>
    </source>
</reference>
<evidence type="ECO:0000313" key="2">
    <source>
        <dbReference type="Proteomes" id="UP000288805"/>
    </source>
</evidence>
<comment type="caution">
    <text evidence="1">The sequence shown here is derived from an EMBL/GenBank/DDBJ whole genome shotgun (WGS) entry which is preliminary data.</text>
</comment>
<evidence type="ECO:0000313" key="1">
    <source>
        <dbReference type="EMBL" id="RVW81137.1"/>
    </source>
</evidence>
<organism evidence="1 2">
    <name type="scientific">Vitis vinifera</name>
    <name type="common">Grape</name>
    <dbReference type="NCBI Taxonomy" id="29760"/>
    <lineage>
        <taxon>Eukaryota</taxon>
        <taxon>Viridiplantae</taxon>
        <taxon>Streptophyta</taxon>
        <taxon>Embryophyta</taxon>
        <taxon>Tracheophyta</taxon>
        <taxon>Spermatophyta</taxon>
        <taxon>Magnoliopsida</taxon>
        <taxon>eudicotyledons</taxon>
        <taxon>Gunneridae</taxon>
        <taxon>Pentapetalae</taxon>
        <taxon>rosids</taxon>
        <taxon>Vitales</taxon>
        <taxon>Vitaceae</taxon>
        <taxon>Viteae</taxon>
        <taxon>Vitis</taxon>
    </lineage>
</organism>